<feature type="transmembrane region" description="Helical" evidence="5">
    <location>
        <begin position="39"/>
        <end position="59"/>
    </location>
</feature>
<evidence type="ECO:0000256" key="5">
    <source>
        <dbReference type="SAM" id="Phobius"/>
    </source>
</evidence>
<comment type="caution">
    <text evidence="7">The sequence shown here is derived from an EMBL/GenBank/DDBJ whole genome shotgun (WGS) entry which is preliminary data.</text>
</comment>
<evidence type="ECO:0000256" key="3">
    <source>
        <dbReference type="ARBA" id="ARBA00022989"/>
    </source>
</evidence>
<feature type="domain" description="G-protein coupled receptors family 1 profile" evidence="6">
    <location>
        <begin position="1"/>
        <end position="95"/>
    </location>
</feature>
<protein>
    <recommendedName>
        <fullName evidence="6">G-protein coupled receptors family 1 profile domain-containing protein</fullName>
    </recommendedName>
</protein>
<dbReference type="PROSITE" id="PS50262">
    <property type="entry name" value="G_PROTEIN_RECEP_F1_2"/>
    <property type="match status" value="1"/>
</dbReference>
<keyword evidence="3 5" id="KW-1133">Transmembrane helix</keyword>
<evidence type="ECO:0000313" key="8">
    <source>
        <dbReference type="Proteomes" id="UP001432322"/>
    </source>
</evidence>
<gene>
    <name evidence="7" type="ORF">PFISCL1PPCAC_4276</name>
</gene>
<dbReference type="Proteomes" id="UP001432322">
    <property type="component" value="Unassembled WGS sequence"/>
</dbReference>
<reference evidence="7" key="1">
    <citation type="submission" date="2023-10" db="EMBL/GenBank/DDBJ databases">
        <title>Genome assembly of Pristionchus species.</title>
        <authorList>
            <person name="Yoshida K."/>
            <person name="Sommer R.J."/>
        </authorList>
    </citation>
    <scope>NUCLEOTIDE SEQUENCE</scope>
    <source>
        <strain evidence="7">RS5133</strain>
    </source>
</reference>
<dbReference type="SUPFAM" id="SSF81321">
    <property type="entry name" value="Family A G protein-coupled receptor-like"/>
    <property type="match status" value="1"/>
</dbReference>
<feature type="non-terminal residue" evidence="7">
    <location>
        <position position="95"/>
    </location>
</feature>
<keyword evidence="4 5" id="KW-0472">Membrane</keyword>
<evidence type="ECO:0000256" key="1">
    <source>
        <dbReference type="ARBA" id="ARBA00004370"/>
    </source>
</evidence>
<organism evidence="7 8">
    <name type="scientific">Pristionchus fissidentatus</name>
    <dbReference type="NCBI Taxonomy" id="1538716"/>
    <lineage>
        <taxon>Eukaryota</taxon>
        <taxon>Metazoa</taxon>
        <taxon>Ecdysozoa</taxon>
        <taxon>Nematoda</taxon>
        <taxon>Chromadorea</taxon>
        <taxon>Rhabditida</taxon>
        <taxon>Rhabditina</taxon>
        <taxon>Diplogasteromorpha</taxon>
        <taxon>Diplogasteroidea</taxon>
        <taxon>Neodiplogasteridae</taxon>
        <taxon>Pristionchus</taxon>
    </lineage>
</organism>
<dbReference type="Gene3D" id="1.20.1070.10">
    <property type="entry name" value="Rhodopsin 7-helix transmembrane proteins"/>
    <property type="match status" value="1"/>
</dbReference>
<comment type="subcellular location">
    <subcellularLocation>
        <location evidence="1">Membrane</location>
    </subcellularLocation>
</comment>
<feature type="transmembrane region" description="Helical" evidence="5">
    <location>
        <begin position="65"/>
        <end position="90"/>
    </location>
</feature>
<dbReference type="InterPro" id="IPR017452">
    <property type="entry name" value="GPCR_Rhodpsn_7TM"/>
</dbReference>
<dbReference type="GO" id="GO:0016020">
    <property type="term" value="C:membrane"/>
    <property type="evidence" value="ECO:0007669"/>
    <property type="project" value="UniProtKB-SubCell"/>
</dbReference>
<accession>A0AAV5V0S4</accession>
<evidence type="ECO:0000313" key="7">
    <source>
        <dbReference type="EMBL" id="GMT12979.1"/>
    </source>
</evidence>
<evidence type="ECO:0000259" key="6">
    <source>
        <dbReference type="PROSITE" id="PS50262"/>
    </source>
</evidence>
<proteinExistence type="predicted"/>
<evidence type="ECO:0000256" key="2">
    <source>
        <dbReference type="ARBA" id="ARBA00022692"/>
    </source>
</evidence>
<sequence length="95" mass="11259">MLNAFWIANYLLNLLHSVVRFNSVCRPFSYMKDWTKSRLVFLCTLVWIVSFFLTVLFIINDNLYWIGSNTICIVIPTLTISLYLFTIAYMKMMKV</sequence>
<evidence type="ECO:0000256" key="4">
    <source>
        <dbReference type="ARBA" id="ARBA00023136"/>
    </source>
</evidence>
<dbReference type="EMBL" id="BTSY01000002">
    <property type="protein sequence ID" value="GMT12979.1"/>
    <property type="molecule type" value="Genomic_DNA"/>
</dbReference>
<keyword evidence="2 5" id="KW-0812">Transmembrane</keyword>
<keyword evidence="8" id="KW-1185">Reference proteome</keyword>
<dbReference type="AlphaFoldDB" id="A0AAV5V0S4"/>
<name>A0AAV5V0S4_9BILA</name>